<dbReference type="Pfam" id="PF01597">
    <property type="entry name" value="GCV_H"/>
    <property type="match status" value="1"/>
</dbReference>
<dbReference type="InterPro" id="IPR017453">
    <property type="entry name" value="GCV_H_sub"/>
</dbReference>
<keyword evidence="6" id="KW-1185">Reference proteome</keyword>
<feature type="modified residue" description="N6-lipoyllysine" evidence="3">
    <location>
        <position position="63"/>
    </location>
</feature>
<dbReference type="SUPFAM" id="SSF51230">
    <property type="entry name" value="Single hybrid motif"/>
    <property type="match status" value="1"/>
</dbReference>
<dbReference type="PROSITE" id="PS00189">
    <property type="entry name" value="LIPOYL"/>
    <property type="match status" value="1"/>
</dbReference>
<dbReference type="NCBIfam" id="NF002270">
    <property type="entry name" value="PRK01202.1"/>
    <property type="match status" value="1"/>
</dbReference>
<dbReference type="InterPro" id="IPR002930">
    <property type="entry name" value="GCV_H"/>
</dbReference>
<protein>
    <recommendedName>
        <fullName evidence="3">Glycine cleavage system H protein</fullName>
    </recommendedName>
</protein>
<dbReference type="HAMAP" id="MF_00272">
    <property type="entry name" value="GcvH"/>
    <property type="match status" value="1"/>
</dbReference>
<dbReference type="Proteomes" id="UP000681315">
    <property type="component" value="Unassembled WGS sequence"/>
</dbReference>
<organism evidence="5 6">
    <name type="scientific">Gelidibacter pelagius</name>
    <dbReference type="NCBI Taxonomy" id="2819985"/>
    <lineage>
        <taxon>Bacteria</taxon>
        <taxon>Pseudomonadati</taxon>
        <taxon>Bacteroidota</taxon>
        <taxon>Flavobacteriia</taxon>
        <taxon>Flavobacteriales</taxon>
        <taxon>Flavobacteriaceae</taxon>
        <taxon>Gelidibacter</taxon>
    </lineage>
</organism>
<keyword evidence="2 3" id="KW-0450">Lipoyl</keyword>
<sequence>MNIPAQLKYTKDHEWISIDGDVATVGITDFAQGELGDIVYVEVETLDETLEIDEIFGTVEAVKTVSDLFLPLSGEIIEFNSVLEDEPEKVNSDPYGEGWMIKIKISDPSQVDNLLSADAYKEVISA</sequence>
<reference evidence="5 6" key="1">
    <citation type="submission" date="2021-03" db="EMBL/GenBank/DDBJ databases">
        <title>Gelidibacter sp. nov., isolated from costal sediment.</title>
        <authorList>
            <person name="Lun K.-Y."/>
        </authorList>
    </citation>
    <scope>NUCLEOTIDE SEQUENCE [LARGE SCALE GENOMIC DNA]</scope>
    <source>
        <strain evidence="5 6">DF109</strain>
    </source>
</reference>
<evidence type="ECO:0000256" key="3">
    <source>
        <dbReference type="HAMAP-Rule" id="MF_00272"/>
    </source>
</evidence>
<dbReference type="InterPro" id="IPR011053">
    <property type="entry name" value="Single_hybrid_motif"/>
</dbReference>
<dbReference type="CDD" id="cd06848">
    <property type="entry name" value="GCS_H"/>
    <property type="match status" value="1"/>
</dbReference>
<feature type="domain" description="Lipoyl-binding" evidence="4">
    <location>
        <begin position="22"/>
        <end position="104"/>
    </location>
</feature>
<dbReference type="RefSeq" id="WP_208232156.1">
    <property type="nucleotide sequence ID" value="NZ_JAGEVG010000002.1"/>
</dbReference>
<comment type="cofactor">
    <cofactor evidence="3">
        <name>(R)-lipoate</name>
        <dbReference type="ChEBI" id="CHEBI:83088"/>
    </cofactor>
    <text evidence="3">Binds 1 lipoyl cofactor covalently.</text>
</comment>
<evidence type="ECO:0000256" key="1">
    <source>
        <dbReference type="ARBA" id="ARBA00009249"/>
    </source>
</evidence>
<dbReference type="EMBL" id="JAGEVG010000002">
    <property type="protein sequence ID" value="MBO3097107.1"/>
    <property type="molecule type" value="Genomic_DNA"/>
</dbReference>
<comment type="caution">
    <text evidence="5">The sequence shown here is derived from an EMBL/GenBank/DDBJ whole genome shotgun (WGS) entry which is preliminary data.</text>
</comment>
<evidence type="ECO:0000256" key="2">
    <source>
        <dbReference type="ARBA" id="ARBA00022823"/>
    </source>
</evidence>
<evidence type="ECO:0000259" key="4">
    <source>
        <dbReference type="PROSITE" id="PS50968"/>
    </source>
</evidence>
<dbReference type="Gene3D" id="2.40.50.100">
    <property type="match status" value="1"/>
</dbReference>
<dbReference type="NCBIfam" id="TIGR00527">
    <property type="entry name" value="gcvH"/>
    <property type="match status" value="1"/>
</dbReference>
<evidence type="ECO:0000313" key="6">
    <source>
        <dbReference type="Proteomes" id="UP000681315"/>
    </source>
</evidence>
<dbReference type="InterPro" id="IPR003016">
    <property type="entry name" value="2-oxoA_DH_lipoyl-BS"/>
</dbReference>
<comment type="function">
    <text evidence="3">The glycine cleavage system catalyzes the degradation of glycine. The H protein shuttles the methylamine group of glycine from the P protein to the T protein.</text>
</comment>
<evidence type="ECO:0000313" key="5">
    <source>
        <dbReference type="EMBL" id="MBO3097107.1"/>
    </source>
</evidence>
<dbReference type="PANTHER" id="PTHR11715">
    <property type="entry name" value="GLYCINE CLEAVAGE SYSTEM H PROTEIN"/>
    <property type="match status" value="1"/>
</dbReference>
<dbReference type="InterPro" id="IPR033753">
    <property type="entry name" value="GCV_H/Fam206"/>
</dbReference>
<dbReference type="InterPro" id="IPR000089">
    <property type="entry name" value="Biotin_lipoyl"/>
</dbReference>
<dbReference type="PANTHER" id="PTHR11715:SF3">
    <property type="entry name" value="GLYCINE CLEAVAGE SYSTEM H PROTEIN-RELATED"/>
    <property type="match status" value="1"/>
</dbReference>
<name>A0ABS3SN31_9FLAO</name>
<comment type="similarity">
    <text evidence="1 3">Belongs to the GcvH family.</text>
</comment>
<comment type="subunit">
    <text evidence="3">The glycine cleavage system is composed of four proteins: P, T, L and H.</text>
</comment>
<accession>A0ABS3SN31</accession>
<proteinExistence type="inferred from homology"/>
<gene>
    <name evidence="3 5" type="primary">gcvH</name>
    <name evidence="5" type="ORF">J4051_02415</name>
</gene>
<dbReference type="PROSITE" id="PS50968">
    <property type="entry name" value="BIOTINYL_LIPOYL"/>
    <property type="match status" value="1"/>
</dbReference>